<evidence type="ECO:0000313" key="3">
    <source>
        <dbReference type="Proteomes" id="UP000677436"/>
    </source>
</evidence>
<dbReference type="RefSeq" id="WP_212774986.1">
    <property type="nucleotide sequence ID" value="NZ_AP024601.1"/>
</dbReference>
<evidence type="ECO:0000313" key="2">
    <source>
        <dbReference type="EMBL" id="BCU81822.1"/>
    </source>
</evidence>
<sequence length="113" mass="13460">MERKTMYDMQQEVDRYIRQFKEGYFQPLSMLARMTEEVGELAREVNHRYGEKPKKEGEAENSIDMELGDLLFIIICFANSLGIDLEEAFDRVMHKYNTRDANRWTRIESKNEA</sequence>
<dbReference type="Gene3D" id="1.10.287.1080">
    <property type="entry name" value="MazG-like"/>
    <property type="match status" value="1"/>
</dbReference>
<accession>A0A8D5UEH1</accession>
<dbReference type="Pfam" id="PF03819">
    <property type="entry name" value="MazG"/>
    <property type="match status" value="1"/>
</dbReference>
<dbReference type="InterPro" id="IPR047046">
    <property type="entry name" value="YpjD/YvdC"/>
</dbReference>
<dbReference type="CDD" id="cd11531">
    <property type="entry name" value="NTP-PPase_BsYpjD"/>
    <property type="match status" value="1"/>
</dbReference>
<protein>
    <recommendedName>
        <fullName evidence="1">NTP pyrophosphohydrolase MazG-like domain-containing protein</fullName>
    </recommendedName>
</protein>
<dbReference type="PANTHER" id="PTHR42692">
    <property type="entry name" value="NUCLEOTIDE PYROPHOSPHOHYDROLASE"/>
    <property type="match status" value="1"/>
</dbReference>
<reference evidence="2" key="1">
    <citation type="journal article" date="2013" name="Int. J. Syst. Evol. Microbiol.">
        <title>Polycladomyces abyssicola gen. nov., sp. nov., a thermophilic filamentous bacterium isolated from hemipelagic sediment.</title>
        <authorList>
            <person name="Tsubouchi T."/>
            <person name="Shimane Y."/>
            <person name="Mori K."/>
            <person name="Usui K."/>
            <person name="Hiraki T."/>
            <person name="Tame A."/>
            <person name="Uematsu K."/>
            <person name="Maruyama T."/>
            <person name="Hatada Y."/>
        </authorList>
    </citation>
    <scope>NUCLEOTIDE SEQUENCE</scope>
    <source>
        <strain evidence="2">JIR-001</strain>
    </source>
</reference>
<feature type="domain" description="NTP pyrophosphohydrolase MazG-like" evidence="1">
    <location>
        <begin position="26"/>
        <end position="104"/>
    </location>
</feature>
<reference evidence="2" key="2">
    <citation type="journal article" date="2021" name="Microbiol. Resour. Announc.">
        <title>Complete Genome Sequence of Polycladomyces abyssicola JIR-001T, Isolated from Hemipelagic Sediment in Deep Seawater.</title>
        <authorList>
            <person name="Tsubouchi T."/>
            <person name="Kaneko Y."/>
        </authorList>
    </citation>
    <scope>NUCLEOTIDE SEQUENCE</scope>
    <source>
        <strain evidence="2">JIR-001</strain>
    </source>
</reference>
<dbReference type="KEGG" id="pabs:JIR001_16050"/>
<dbReference type="InterPro" id="IPR012359">
    <property type="entry name" value="MazG-related_YpjD"/>
</dbReference>
<evidence type="ECO:0000259" key="1">
    <source>
        <dbReference type="Pfam" id="PF03819"/>
    </source>
</evidence>
<dbReference type="Proteomes" id="UP000677436">
    <property type="component" value="Chromosome"/>
</dbReference>
<dbReference type="PANTHER" id="PTHR42692:SF1">
    <property type="entry name" value="NUCLEOTIDE PYROPHOSPHOHYDROLASE"/>
    <property type="match status" value="1"/>
</dbReference>
<dbReference type="InterPro" id="IPR004518">
    <property type="entry name" value="MazG-like_dom"/>
</dbReference>
<dbReference type="SUPFAM" id="SSF101386">
    <property type="entry name" value="all-alpha NTP pyrophosphatases"/>
    <property type="match status" value="1"/>
</dbReference>
<gene>
    <name evidence="2" type="primary">ypjD</name>
    <name evidence="2" type="ORF">JIR001_16050</name>
</gene>
<dbReference type="PIRSF" id="PIRSF029904">
    <property type="entry name" value="UCP029904_pph"/>
    <property type="match status" value="1"/>
</dbReference>
<organism evidence="2 3">
    <name type="scientific">Polycladomyces abyssicola</name>
    <dbReference type="NCBI Taxonomy" id="1125966"/>
    <lineage>
        <taxon>Bacteria</taxon>
        <taxon>Bacillati</taxon>
        <taxon>Bacillota</taxon>
        <taxon>Bacilli</taxon>
        <taxon>Bacillales</taxon>
        <taxon>Thermoactinomycetaceae</taxon>
        <taxon>Polycladomyces</taxon>
    </lineage>
</organism>
<dbReference type="EMBL" id="AP024601">
    <property type="protein sequence ID" value="BCU81822.1"/>
    <property type="molecule type" value="Genomic_DNA"/>
</dbReference>
<proteinExistence type="predicted"/>
<name>A0A8D5UEH1_9BACL</name>
<dbReference type="AlphaFoldDB" id="A0A8D5UEH1"/>
<keyword evidence="3" id="KW-1185">Reference proteome</keyword>